<dbReference type="InterPro" id="IPR001461">
    <property type="entry name" value="Aspartic_peptidase_A1"/>
</dbReference>
<dbReference type="Proteomes" id="UP000887578">
    <property type="component" value="Unplaced"/>
</dbReference>
<dbReference type="PROSITE" id="PS51767">
    <property type="entry name" value="PEPTIDASE_A1"/>
    <property type="match status" value="1"/>
</dbReference>
<dbReference type="InterPro" id="IPR021109">
    <property type="entry name" value="Peptidase_aspartic_dom_sf"/>
</dbReference>
<proteinExistence type="inferred from homology"/>
<dbReference type="PANTHER" id="PTHR47966">
    <property type="entry name" value="BETA-SITE APP-CLEAVING ENZYME, ISOFORM A-RELATED"/>
    <property type="match status" value="1"/>
</dbReference>
<dbReference type="Gene3D" id="2.40.70.10">
    <property type="entry name" value="Acid Proteases"/>
    <property type="match status" value="1"/>
</dbReference>
<dbReference type="GO" id="GO:0004190">
    <property type="term" value="F:aspartic-type endopeptidase activity"/>
    <property type="evidence" value="ECO:0007669"/>
    <property type="project" value="InterPro"/>
</dbReference>
<evidence type="ECO:0000256" key="1">
    <source>
        <dbReference type="ARBA" id="ARBA00007447"/>
    </source>
</evidence>
<keyword evidence="2" id="KW-1015">Disulfide bond</keyword>
<dbReference type="Pfam" id="PF00026">
    <property type="entry name" value="Asp"/>
    <property type="match status" value="1"/>
</dbReference>
<reference evidence="5" key="1">
    <citation type="submission" date="2022-11" db="UniProtKB">
        <authorList>
            <consortium name="WormBaseParasite"/>
        </authorList>
    </citation>
    <scope>IDENTIFICATION</scope>
</reference>
<accession>A0A914PK24</accession>
<comment type="similarity">
    <text evidence="1">Belongs to the peptidase A1 family.</text>
</comment>
<dbReference type="InterPro" id="IPR033121">
    <property type="entry name" value="PEPTIDASE_A1"/>
</dbReference>
<evidence type="ECO:0000256" key="2">
    <source>
        <dbReference type="PIRSR" id="PIRSR601461-2"/>
    </source>
</evidence>
<evidence type="ECO:0000259" key="3">
    <source>
        <dbReference type="PROSITE" id="PS51767"/>
    </source>
</evidence>
<organism evidence="4 5">
    <name type="scientific">Panagrolaimus davidi</name>
    <dbReference type="NCBI Taxonomy" id="227884"/>
    <lineage>
        <taxon>Eukaryota</taxon>
        <taxon>Metazoa</taxon>
        <taxon>Ecdysozoa</taxon>
        <taxon>Nematoda</taxon>
        <taxon>Chromadorea</taxon>
        <taxon>Rhabditida</taxon>
        <taxon>Tylenchina</taxon>
        <taxon>Panagrolaimomorpha</taxon>
        <taxon>Panagrolaimoidea</taxon>
        <taxon>Panagrolaimidae</taxon>
        <taxon>Panagrolaimus</taxon>
    </lineage>
</organism>
<feature type="disulfide bond" evidence="2">
    <location>
        <begin position="9"/>
        <end position="46"/>
    </location>
</feature>
<protein>
    <submittedName>
        <fullName evidence="5">Peptidase A1 domain-containing protein</fullName>
    </submittedName>
</protein>
<evidence type="ECO:0000313" key="5">
    <source>
        <dbReference type="WBParaSite" id="PDA_v2.g15105.t1"/>
    </source>
</evidence>
<dbReference type="GO" id="GO:0006508">
    <property type="term" value="P:proteolysis"/>
    <property type="evidence" value="ECO:0007669"/>
    <property type="project" value="InterPro"/>
</dbReference>
<dbReference type="PANTHER" id="PTHR47966:SF51">
    <property type="entry name" value="BETA-SITE APP-CLEAVING ENZYME, ISOFORM A-RELATED"/>
    <property type="match status" value="1"/>
</dbReference>
<dbReference type="FunFam" id="2.40.70.10:FF:000044">
    <property type="entry name" value="Lysosomal aspartic protease"/>
    <property type="match status" value="1"/>
</dbReference>
<dbReference type="SUPFAM" id="SSF50630">
    <property type="entry name" value="Acid proteases"/>
    <property type="match status" value="1"/>
</dbReference>
<dbReference type="GO" id="GO:0005764">
    <property type="term" value="C:lysosome"/>
    <property type="evidence" value="ECO:0007669"/>
    <property type="project" value="TreeGrafter"/>
</dbReference>
<sequence length="119" mass="13188">MLFNYTVACENVSSLPEISFVIGGKSYTLKGEDYILKVTVMGKSVCLSGFMGIDLPEKLGDLWILGDVFIGRYYTVFDFGQNRVGFAQAKDSSSKDQNPPSFSDCKNIEDCIIPLTLKH</sequence>
<dbReference type="WBParaSite" id="PDA_v2.g15105.t1">
    <property type="protein sequence ID" value="PDA_v2.g15105.t1"/>
    <property type="gene ID" value="PDA_v2.g15105"/>
</dbReference>
<feature type="domain" description="Peptidase A1" evidence="3">
    <location>
        <begin position="1"/>
        <end position="87"/>
    </location>
</feature>
<keyword evidence="4" id="KW-1185">Reference proteome</keyword>
<evidence type="ECO:0000313" key="4">
    <source>
        <dbReference type="Proteomes" id="UP000887578"/>
    </source>
</evidence>
<name>A0A914PK24_9BILA</name>
<dbReference type="AlphaFoldDB" id="A0A914PK24"/>